<evidence type="ECO:0000256" key="1">
    <source>
        <dbReference type="SAM" id="MobiDB-lite"/>
    </source>
</evidence>
<dbReference type="AlphaFoldDB" id="A0A7W6JVU5"/>
<feature type="compositionally biased region" description="Basic residues" evidence="1">
    <location>
        <begin position="62"/>
        <end position="83"/>
    </location>
</feature>
<sequence length="310" mass="33938">MEPQLVDKLSRLRPRTWEQTIARYDAVEEYFAIPNAGHAEVQTCASKLGVNERTFYRLIADRRKHPAGRGRPNSRRQIKKAPRKSLRFVDPQVEAVIAEAMLTTPRPCRIADIHVTVLHLCAERCIAPPPFETVRRRFRTPRGSRVEPRPDLDRLILDTCKFDFSVGDTNGRNAPAVIVALVHPSSRTVITHEIFCGPPSAAEIGAFLSKAAPEIEGRSITVSFALRDEVSALKALLAPAGVSVLPDSYHLSGAADITGPGEALLHVFGLRIGPIAILSRSLRSATLPTAGNLEVARAVCAKLIDSYHPS</sequence>
<keyword evidence="3" id="KW-1185">Reference proteome</keyword>
<name>A0A7W6JVU5_9SPHN</name>
<organism evidence="2 3">
    <name type="scientific">Sphingomonas kyeonggiensis</name>
    <dbReference type="NCBI Taxonomy" id="1268553"/>
    <lineage>
        <taxon>Bacteria</taxon>
        <taxon>Pseudomonadati</taxon>
        <taxon>Pseudomonadota</taxon>
        <taxon>Alphaproteobacteria</taxon>
        <taxon>Sphingomonadales</taxon>
        <taxon>Sphingomonadaceae</taxon>
        <taxon>Sphingomonas</taxon>
    </lineage>
</organism>
<protein>
    <submittedName>
        <fullName evidence="2">Uncharacterized protein</fullName>
    </submittedName>
</protein>
<dbReference type="EMBL" id="JACIEH010000003">
    <property type="protein sequence ID" value="MBB4100497.1"/>
    <property type="molecule type" value="Genomic_DNA"/>
</dbReference>
<dbReference type="Proteomes" id="UP000557392">
    <property type="component" value="Unassembled WGS sequence"/>
</dbReference>
<feature type="region of interest" description="Disordered" evidence="1">
    <location>
        <begin position="61"/>
        <end position="83"/>
    </location>
</feature>
<dbReference type="RefSeq" id="WP_183999782.1">
    <property type="nucleotide sequence ID" value="NZ_JACIEH010000003.1"/>
</dbReference>
<comment type="caution">
    <text evidence="2">The sequence shown here is derived from an EMBL/GenBank/DDBJ whole genome shotgun (WGS) entry which is preliminary data.</text>
</comment>
<gene>
    <name evidence="2" type="ORF">GGR46_004069</name>
</gene>
<reference evidence="2 3" key="1">
    <citation type="submission" date="2020-08" db="EMBL/GenBank/DDBJ databases">
        <title>Genomic Encyclopedia of Type Strains, Phase IV (KMG-IV): sequencing the most valuable type-strain genomes for metagenomic binning, comparative biology and taxonomic classification.</title>
        <authorList>
            <person name="Goeker M."/>
        </authorList>
    </citation>
    <scope>NUCLEOTIDE SEQUENCE [LARGE SCALE GENOMIC DNA]</scope>
    <source>
        <strain evidence="2 3">DSM 101806</strain>
    </source>
</reference>
<proteinExistence type="predicted"/>
<accession>A0A7W6JVU5</accession>
<evidence type="ECO:0000313" key="2">
    <source>
        <dbReference type="EMBL" id="MBB4100497.1"/>
    </source>
</evidence>
<evidence type="ECO:0000313" key="3">
    <source>
        <dbReference type="Proteomes" id="UP000557392"/>
    </source>
</evidence>